<sequence length="221" mass="25269">MDTRPPGNEGDPLVDTRPQLKRDEHNDLGQARSFAGVVLFLDWDSNKAPRVRTREVFQISSNLEKEQFYVVKDIVRSKAFLRNFAIDSGNMASNGGDNAKEKNVGNVVHIATDEVESRLSRGIVLPTDKETVDKLDLNMATTRFLHALSHVVTFIQIKTWKVRMAELKADKQRADEELKKFKEEYNVTIEKHEKEIAEMRTREALATTSTIDEFKASDEYK</sequence>
<keyword evidence="1" id="KW-0175">Coiled coil</keyword>
<dbReference type="EMBL" id="BJWL01000166">
    <property type="protein sequence ID" value="GFS32605.1"/>
    <property type="molecule type" value="Genomic_DNA"/>
</dbReference>
<feature type="coiled-coil region" evidence="1">
    <location>
        <begin position="157"/>
        <end position="202"/>
    </location>
</feature>
<dbReference type="Proteomes" id="UP000585474">
    <property type="component" value="Unassembled WGS sequence"/>
</dbReference>
<evidence type="ECO:0000256" key="1">
    <source>
        <dbReference type="SAM" id="Coils"/>
    </source>
</evidence>
<reference evidence="3" key="1">
    <citation type="submission" date="2019-07" db="EMBL/GenBank/DDBJ databases">
        <title>De Novo Assembly of kiwifruit Actinidia rufa.</title>
        <authorList>
            <person name="Sugita-Konishi S."/>
            <person name="Sato K."/>
            <person name="Mori E."/>
            <person name="Abe Y."/>
            <person name="Kisaki G."/>
            <person name="Hamano K."/>
            <person name="Suezawa K."/>
            <person name="Otani M."/>
            <person name="Fukuda T."/>
            <person name="Manabe T."/>
            <person name="Gomi K."/>
            <person name="Tabuchi M."/>
            <person name="Akimitsu K."/>
            <person name="Kataoka I."/>
        </authorList>
    </citation>
    <scope>NUCLEOTIDE SEQUENCE [LARGE SCALE GENOMIC DNA]</scope>
    <source>
        <strain evidence="3">cv. Fuchu</strain>
    </source>
</reference>
<proteinExistence type="predicted"/>
<organism evidence="2 3">
    <name type="scientific">Actinidia rufa</name>
    <dbReference type="NCBI Taxonomy" id="165716"/>
    <lineage>
        <taxon>Eukaryota</taxon>
        <taxon>Viridiplantae</taxon>
        <taxon>Streptophyta</taxon>
        <taxon>Embryophyta</taxon>
        <taxon>Tracheophyta</taxon>
        <taxon>Spermatophyta</taxon>
        <taxon>Magnoliopsida</taxon>
        <taxon>eudicotyledons</taxon>
        <taxon>Gunneridae</taxon>
        <taxon>Pentapetalae</taxon>
        <taxon>asterids</taxon>
        <taxon>Ericales</taxon>
        <taxon>Actinidiaceae</taxon>
        <taxon>Actinidia</taxon>
    </lineage>
</organism>
<protein>
    <submittedName>
        <fullName evidence="2">Uncharacterized protein</fullName>
    </submittedName>
</protein>
<name>A0A7J0DEL7_9ERIC</name>
<evidence type="ECO:0000313" key="3">
    <source>
        <dbReference type="Proteomes" id="UP000585474"/>
    </source>
</evidence>
<dbReference type="AlphaFoldDB" id="A0A7J0DEL7"/>
<keyword evidence="3" id="KW-1185">Reference proteome</keyword>
<accession>A0A7J0DEL7</accession>
<comment type="caution">
    <text evidence="2">The sequence shown here is derived from an EMBL/GenBank/DDBJ whole genome shotgun (WGS) entry which is preliminary data.</text>
</comment>
<gene>
    <name evidence="2" type="ORF">Acr_00g0023450</name>
</gene>
<evidence type="ECO:0000313" key="2">
    <source>
        <dbReference type="EMBL" id="GFS32605.1"/>
    </source>
</evidence>